<keyword evidence="2" id="KW-1185">Reference proteome</keyword>
<organism evidence="1 2">
    <name type="scientific">Rousettus aegyptiacus</name>
    <name type="common">Egyptian fruit bat</name>
    <name type="synonym">Pteropus aegyptiacus</name>
    <dbReference type="NCBI Taxonomy" id="9407"/>
    <lineage>
        <taxon>Eukaryota</taxon>
        <taxon>Metazoa</taxon>
        <taxon>Chordata</taxon>
        <taxon>Craniata</taxon>
        <taxon>Vertebrata</taxon>
        <taxon>Euteleostomi</taxon>
        <taxon>Mammalia</taxon>
        <taxon>Eutheria</taxon>
        <taxon>Laurasiatheria</taxon>
        <taxon>Chiroptera</taxon>
        <taxon>Yinpterochiroptera</taxon>
        <taxon>Pteropodoidea</taxon>
        <taxon>Pteropodidae</taxon>
        <taxon>Rousettinae</taxon>
        <taxon>Rousettus</taxon>
    </lineage>
</organism>
<name>A0A7J8KAZ2_ROUAE</name>
<evidence type="ECO:0000313" key="1">
    <source>
        <dbReference type="EMBL" id="KAF6506030.1"/>
    </source>
</evidence>
<dbReference type="EMBL" id="JACASE010000001">
    <property type="protein sequence ID" value="KAF6506030.1"/>
    <property type="molecule type" value="Genomic_DNA"/>
</dbReference>
<dbReference type="AlphaFoldDB" id="A0A7J8KAZ2"/>
<reference evidence="1 2" key="1">
    <citation type="journal article" date="2020" name="Nature">
        <title>Six reference-quality genomes reveal evolution of bat adaptations.</title>
        <authorList>
            <person name="Jebb D."/>
            <person name="Huang Z."/>
            <person name="Pippel M."/>
            <person name="Hughes G.M."/>
            <person name="Lavrichenko K."/>
            <person name="Devanna P."/>
            <person name="Winkler S."/>
            <person name="Jermiin L.S."/>
            <person name="Skirmuntt E.C."/>
            <person name="Katzourakis A."/>
            <person name="Burkitt-Gray L."/>
            <person name="Ray D.A."/>
            <person name="Sullivan K.A.M."/>
            <person name="Roscito J.G."/>
            <person name="Kirilenko B.M."/>
            <person name="Davalos L.M."/>
            <person name="Corthals A.P."/>
            <person name="Power M.L."/>
            <person name="Jones G."/>
            <person name="Ransome R.D."/>
            <person name="Dechmann D.K.N."/>
            <person name="Locatelli A.G."/>
            <person name="Puechmaille S.J."/>
            <person name="Fedrigo O."/>
            <person name="Jarvis E.D."/>
            <person name="Hiller M."/>
            <person name="Vernes S.C."/>
            <person name="Myers E.W."/>
            <person name="Teeling E.C."/>
        </authorList>
    </citation>
    <scope>NUCLEOTIDE SEQUENCE [LARGE SCALE GENOMIC DNA]</scope>
    <source>
        <strain evidence="1">MRouAeg1</strain>
        <tissue evidence="1">Muscle</tissue>
    </source>
</reference>
<evidence type="ECO:0000313" key="2">
    <source>
        <dbReference type="Proteomes" id="UP000593571"/>
    </source>
</evidence>
<accession>A0A7J8KAZ2</accession>
<protein>
    <submittedName>
        <fullName evidence="1">Uncharacterized protein</fullName>
    </submittedName>
</protein>
<dbReference type="Proteomes" id="UP000593571">
    <property type="component" value="Unassembled WGS sequence"/>
</dbReference>
<gene>
    <name evidence="1" type="ORF">HJG63_007884</name>
</gene>
<comment type="caution">
    <text evidence="1">The sequence shown here is derived from an EMBL/GenBank/DDBJ whole genome shotgun (WGS) entry which is preliminary data.</text>
</comment>
<proteinExistence type="predicted"/>
<sequence length="192" mass="21593">MDTIITYTSQLTLEMPRLGEDNHYAVRTLSSMEKSMWRGSSSIRRGMQPQVGPSSSSQAFGKLQLRLTSLLQPHEQLEPERPRITRVLLNSQLTEIVVPQGFQSSLLRDNLVLRKPMLSSKMLAVNWAQIAMPPPILVSLELLTLITALLISAVTQSSHQEACLSICHKTERREERLMECECNPGSSTLSRH</sequence>